<gene>
    <name evidence="4" type="ORF">AWB67_04456</name>
</gene>
<evidence type="ECO:0000259" key="3">
    <source>
        <dbReference type="Pfam" id="PF16967"/>
    </source>
</evidence>
<keyword evidence="1" id="KW-0732">Signal</keyword>
<reference evidence="4" key="1">
    <citation type="submission" date="2016-01" db="EMBL/GenBank/DDBJ databases">
        <authorList>
            <person name="Peeters C."/>
        </authorList>
    </citation>
    <scope>NUCLEOTIDE SEQUENCE [LARGE SCALE GENOMIC DNA]</scope>
    <source>
        <strain evidence="4">LMG 22937</strain>
    </source>
</reference>
<feature type="domain" description="Pilus assembly protein C-terminal" evidence="2">
    <location>
        <begin position="748"/>
        <end position="843"/>
    </location>
</feature>
<keyword evidence="5" id="KW-1185">Reference proteome</keyword>
<accession>A0A158JYW4</accession>
<protein>
    <recommendedName>
        <fullName evidence="6">Fimbrial biogenesis outer membrane usher protein</fullName>
    </recommendedName>
</protein>
<sequence length="844" mass="90279">MKKILVAALIATYGIGAATNSVEASTSAPVADAQVLDFAKGLPLDFADAIFGTPLAARIEIDGQYFADALIILDRNGHIQLSELLEQQDSPLQSIDERRRYESALRAGFTLGACSGQNCPKDIVKSVYSASDSKLALFTERGSPSAAQARYYALPEKGTGGLLVTNRLSAVQALGNAAASSGAYTMALSSNIGDWTAYSDLQVTQNGGPGNQRQLNEYLNNAYLQREFKNRYVRAGYFVPDNSADQGNLAPVPFASYDTIVGAAVGSSDTLLRRTKRASLVPLTVSASKPGYVEIYQDERLLATQSVQPGLSTLDTENLPDGIYDVDIRLTEDGRVTSRQRERVYKPSNWNGEDRSRYSVYGGRRVAILDSNPNPAAGDDWVIGAQAGYLFTPKLRGGMTVVRDGVDIPVGLFAAYDITDWMELYANPYYAQERGYGFEVQTVLRAPMGSVVLNTRQAERKVAAPILRNARLPLDANALLAYRTRYSSGYSSITGALQIDERNRVSMRTGYDHELHQTAVDLSYYRDFRLLGGTAAQGFVNLYQRPAGVIDGAPRMSRGFMLGATIALGRNPSHSLNVSFGAQKGGARGTDQSLNADYRTIFEDSFVNAAGITGSYAKSGSSATANAQFGNRVLAGDVYAQQNLSGYGSAVGVNLDSTVAVAKGGVALTSSEATLQPRAGMIIDVASDDDSKDDAIVARINDGSTVKLHPGSNFVQVDPYESHNITFDYDKQATAGAKFSPPTASAQLFPGGVGYQKVQVMRTVAVIGRLIGANKQPMRGARVANHASFAYPEADGVFTLELSKATPTVDVLDGDKKLCSINLGKQIAKASAESALVLGDVSCE</sequence>
<dbReference type="Pfam" id="PF16967">
    <property type="entry name" value="TcfC"/>
    <property type="match status" value="1"/>
</dbReference>
<dbReference type="Proteomes" id="UP000054925">
    <property type="component" value="Unassembled WGS sequence"/>
</dbReference>
<dbReference type="AlphaFoldDB" id="A0A158JYW4"/>
<comment type="caution">
    <text evidence="4">The sequence shown here is derived from an EMBL/GenBank/DDBJ whole genome shotgun (WGS) entry which is preliminary data.</text>
</comment>
<dbReference type="Pfam" id="PF15976">
    <property type="entry name" value="CooC_C"/>
    <property type="match status" value="1"/>
</dbReference>
<dbReference type="OrthoDB" id="6730090at2"/>
<dbReference type="EMBL" id="FCOL02000029">
    <property type="protein sequence ID" value="SAL73521.1"/>
    <property type="molecule type" value="Genomic_DNA"/>
</dbReference>
<dbReference type="RefSeq" id="WP_087658355.1">
    <property type="nucleotide sequence ID" value="NZ_FCOL02000029.1"/>
</dbReference>
<evidence type="ECO:0000313" key="4">
    <source>
        <dbReference type="EMBL" id="SAL73521.1"/>
    </source>
</evidence>
<proteinExistence type="predicted"/>
<dbReference type="InterPro" id="IPR032636">
    <property type="entry name" value="Pilus_assem_E-set-like_dom"/>
</dbReference>
<feature type="domain" description="Pilus assembly protein E-set like" evidence="3">
    <location>
        <begin position="281"/>
        <end position="346"/>
    </location>
</feature>
<name>A0A158JYW4_9BURK</name>
<dbReference type="InterPro" id="IPR031917">
    <property type="entry name" value="Pilus_assem_C"/>
</dbReference>
<evidence type="ECO:0000313" key="5">
    <source>
        <dbReference type="Proteomes" id="UP000054925"/>
    </source>
</evidence>
<evidence type="ECO:0008006" key="6">
    <source>
        <dbReference type="Google" id="ProtNLM"/>
    </source>
</evidence>
<organism evidence="4 5">
    <name type="scientific">Caballeronia terrestris</name>
    <dbReference type="NCBI Taxonomy" id="1226301"/>
    <lineage>
        <taxon>Bacteria</taxon>
        <taxon>Pseudomonadati</taxon>
        <taxon>Pseudomonadota</taxon>
        <taxon>Betaproteobacteria</taxon>
        <taxon>Burkholderiales</taxon>
        <taxon>Burkholderiaceae</taxon>
        <taxon>Caballeronia</taxon>
    </lineage>
</organism>
<evidence type="ECO:0000259" key="2">
    <source>
        <dbReference type="Pfam" id="PF15976"/>
    </source>
</evidence>
<evidence type="ECO:0000256" key="1">
    <source>
        <dbReference type="ARBA" id="ARBA00022729"/>
    </source>
</evidence>